<feature type="compositionally biased region" description="Polar residues" evidence="1">
    <location>
        <begin position="303"/>
        <end position="334"/>
    </location>
</feature>
<reference evidence="3" key="1">
    <citation type="journal article" date="2020" name="Stud. Mycol.">
        <title>101 Dothideomycetes genomes: a test case for predicting lifestyles and emergence of pathogens.</title>
        <authorList>
            <person name="Haridas S."/>
            <person name="Albert R."/>
            <person name="Binder M."/>
            <person name="Bloem J."/>
            <person name="Labutti K."/>
            <person name="Salamov A."/>
            <person name="Andreopoulos B."/>
            <person name="Baker S."/>
            <person name="Barry K."/>
            <person name="Bills G."/>
            <person name="Bluhm B."/>
            <person name="Cannon C."/>
            <person name="Castanera R."/>
            <person name="Culley D."/>
            <person name="Daum C."/>
            <person name="Ezra D."/>
            <person name="Gonzalez J."/>
            <person name="Henrissat B."/>
            <person name="Kuo A."/>
            <person name="Liang C."/>
            <person name="Lipzen A."/>
            <person name="Lutzoni F."/>
            <person name="Magnuson J."/>
            <person name="Mondo S."/>
            <person name="Nolan M."/>
            <person name="Ohm R."/>
            <person name="Pangilinan J."/>
            <person name="Park H.-J."/>
            <person name="Ramirez L."/>
            <person name="Alfaro M."/>
            <person name="Sun H."/>
            <person name="Tritt A."/>
            <person name="Yoshinaga Y."/>
            <person name="Zwiers L.-H."/>
            <person name="Turgeon B."/>
            <person name="Goodwin S."/>
            <person name="Spatafora J."/>
            <person name="Crous P."/>
            <person name="Grigoriev I."/>
        </authorList>
    </citation>
    <scope>NUCLEOTIDE SEQUENCE</scope>
    <source>
        <strain evidence="3">CBS 121410</strain>
    </source>
</reference>
<protein>
    <submittedName>
        <fullName evidence="3">Uncharacterized protein</fullName>
    </submittedName>
</protein>
<accession>A0A9P4LS35</accession>
<keyword evidence="2" id="KW-1133">Transmembrane helix</keyword>
<evidence type="ECO:0000313" key="4">
    <source>
        <dbReference type="Proteomes" id="UP000799776"/>
    </source>
</evidence>
<gene>
    <name evidence="3" type="ORF">K490DRAFT_69073</name>
</gene>
<feature type="transmembrane region" description="Helical" evidence="2">
    <location>
        <begin position="106"/>
        <end position="125"/>
    </location>
</feature>
<evidence type="ECO:0000313" key="3">
    <source>
        <dbReference type="EMBL" id="KAF2084150.1"/>
    </source>
</evidence>
<feature type="region of interest" description="Disordered" evidence="1">
    <location>
        <begin position="392"/>
        <end position="559"/>
    </location>
</feature>
<feature type="compositionally biased region" description="Basic and acidic residues" evidence="1">
    <location>
        <begin position="291"/>
        <end position="302"/>
    </location>
</feature>
<dbReference type="AlphaFoldDB" id="A0A9P4LS35"/>
<feature type="compositionally biased region" description="Low complexity" evidence="1">
    <location>
        <begin position="498"/>
        <end position="508"/>
    </location>
</feature>
<feature type="region of interest" description="Disordered" evidence="1">
    <location>
        <begin position="872"/>
        <end position="891"/>
    </location>
</feature>
<evidence type="ECO:0000256" key="1">
    <source>
        <dbReference type="SAM" id="MobiDB-lite"/>
    </source>
</evidence>
<feature type="transmembrane region" description="Helical" evidence="2">
    <location>
        <begin position="63"/>
        <end position="86"/>
    </location>
</feature>
<sequence>MPSTTMHRNIKHLRRRGSVYPVGAPVPSWIRGTGFLQLLIAVLVLALSAWAMCVDDGSRLTTALILTLTTSTLSTLLSASSILLPILAPPPSTPTPHPLLQAIHTLIPLTIWLPTLTTLAIYIAIFPATASATQHRLTISLAALSATQVLLSLIPLLPAVRHQNPVRPGPGTGASGHSNTSTKTVARLRGGGGDAYAVAQSPGLDIEAQGVDVYDAQYGHQVGAQNLHLGREGVDGEDHQASTTKIVARLRGGGGDAYAVAQSPGLDIEAQGVDVYDAQYGHRVGVQNPHLGREGVDGEDHQASTTRLGSQPTASTRTTTRPGIQPLSTATVINTVAAARRAADERGQRQSIASNTSTTGPSPSTTANTALPVLGSVPVSVTAPAPAPVPGRISISAPSAPSNANANNLSPDPSDPNRRQSTRSARELRNHSDATIASESMFQRDDSDSDDDGDGEGGWRRLLCFGGRRGEEDDGDDGDDEDGGDGSNDPDDSDDSSDSSSSYPSSGSQLSHLTTKPAPLFCAPLSCFRPSPSSPTSSDDADFDARSTRSHRSFRSIRSLRYLPRPQQRRMTQASVDTTVSPRTRVRRASRRVMGRALERANADAAAEAEAEEGKEKEEDVETVVAEADVGVTVTADAVDAAAATVDVRGLDRGEKVAEDEDGEGGERTEVVAASVAVAASPEEGEALDSANLIDGPGRASVEEAERHRHHHHQGEGRGRIRWKGSSGGSGSRSDKEGGSRPRKAVKVGKVAKTGKSERERDSERNDGKSKHKTRTTRTTRTTSGSSKPKESRDKAKTASEAPSGATTGSRSKTARSTRTTSRRDEHNSKRTAGRPRPKKNSSASADSTATARDRRGIWSRGDSIWAVVARGSVSGRGGGGGLVIPEVGER</sequence>
<dbReference type="EMBL" id="ML978745">
    <property type="protein sequence ID" value="KAF2084150.1"/>
    <property type="molecule type" value="Genomic_DNA"/>
</dbReference>
<organism evidence="3 4">
    <name type="scientific">Saccharata proteae CBS 121410</name>
    <dbReference type="NCBI Taxonomy" id="1314787"/>
    <lineage>
        <taxon>Eukaryota</taxon>
        <taxon>Fungi</taxon>
        <taxon>Dikarya</taxon>
        <taxon>Ascomycota</taxon>
        <taxon>Pezizomycotina</taxon>
        <taxon>Dothideomycetes</taxon>
        <taxon>Dothideomycetes incertae sedis</taxon>
        <taxon>Botryosphaeriales</taxon>
        <taxon>Saccharataceae</taxon>
        <taxon>Saccharata</taxon>
    </lineage>
</organism>
<feature type="compositionally biased region" description="Low complexity" evidence="1">
    <location>
        <begin position="842"/>
        <end position="851"/>
    </location>
</feature>
<dbReference type="Proteomes" id="UP000799776">
    <property type="component" value="Unassembled WGS sequence"/>
</dbReference>
<name>A0A9P4LS35_9PEZI</name>
<feature type="compositionally biased region" description="Basic residues" evidence="1">
    <location>
        <begin position="830"/>
        <end position="840"/>
    </location>
</feature>
<feature type="compositionally biased region" description="Basic and acidic residues" evidence="1">
    <location>
        <begin position="755"/>
        <end position="769"/>
    </location>
</feature>
<feature type="compositionally biased region" description="Low complexity" evidence="1">
    <location>
        <begin position="353"/>
        <end position="370"/>
    </location>
</feature>
<feature type="region of interest" description="Disordered" evidence="1">
    <location>
        <begin position="599"/>
        <end position="623"/>
    </location>
</feature>
<proteinExistence type="predicted"/>
<feature type="compositionally biased region" description="Basic and acidic residues" evidence="1">
    <location>
        <begin position="788"/>
        <end position="798"/>
    </location>
</feature>
<keyword evidence="2" id="KW-0472">Membrane</keyword>
<feature type="compositionally biased region" description="Low complexity" evidence="1">
    <location>
        <begin position="807"/>
        <end position="820"/>
    </location>
</feature>
<feature type="compositionally biased region" description="Acidic residues" evidence="1">
    <location>
        <begin position="472"/>
        <end position="497"/>
    </location>
</feature>
<comment type="caution">
    <text evidence="3">The sequence shown here is derived from an EMBL/GenBank/DDBJ whole genome shotgun (WGS) entry which is preliminary data.</text>
</comment>
<feature type="compositionally biased region" description="Low complexity" evidence="1">
    <location>
        <begin position="394"/>
        <end position="412"/>
    </location>
</feature>
<feature type="transmembrane region" description="Helical" evidence="2">
    <location>
        <begin position="29"/>
        <end position="51"/>
    </location>
</feature>
<keyword evidence="4" id="KW-1185">Reference proteome</keyword>
<feature type="region of interest" description="Disordered" evidence="1">
    <location>
        <begin position="649"/>
        <end position="861"/>
    </location>
</feature>
<feature type="region of interest" description="Disordered" evidence="1">
    <location>
        <begin position="286"/>
        <end position="370"/>
    </location>
</feature>
<feature type="compositionally biased region" description="Low complexity" evidence="1">
    <location>
        <begin position="671"/>
        <end position="682"/>
    </location>
</feature>
<evidence type="ECO:0000256" key="2">
    <source>
        <dbReference type="SAM" id="Phobius"/>
    </source>
</evidence>
<keyword evidence="2" id="KW-0812">Transmembrane</keyword>
<feature type="transmembrane region" description="Helical" evidence="2">
    <location>
        <begin position="137"/>
        <end position="157"/>
    </location>
</feature>